<gene>
    <name evidence="5" type="ORF">F511_37241</name>
</gene>
<evidence type="ECO:0000313" key="5">
    <source>
        <dbReference type="EMBL" id="KZV26245.1"/>
    </source>
</evidence>
<feature type="transmembrane region" description="Helical" evidence="3">
    <location>
        <begin position="290"/>
        <end position="320"/>
    </location>
</feature>
<evidence type="ECO:0000256" key="3">
    <source>
        <dbReference type="SAM" id="Phobius"/>
    </source>
</evidence>
<dbReference type="PANTHER" id="PTHR32401">
    <property type="entry name" value="CONCANAVALIN A-LIKE LECTIN FAMILY PROTEIN"/>
    <property type="match status" value="1"/>
</dbReference>
<feature type="domain" description="Legume lectin" evidence="4">
    <location>
        <begin position="43"/>
        <end position="269"/>
    </location>
</feature>
<dbReference type="PANTHER" id="PTHR32401:SF54">
    <property type="entry name" value="L-TYPE LECTIN-DOMAIN CONTAINING RECEPTOR KINASE S.4-LIKE"/>
    <property type="match status" value="1"/>
</dbReference>
<evidence type="ECO:0000256" key="1">
    <source>
        <dbReference type="ARBA" id="ARBA00007606"/>
    </source>
</evidence>
<dbReference type="SUPFAM" id="SSF49899">
    <property type="entry name" value="Concanavalin A-like lectins/glucanases"/>
    <property type="match status" value="1"/>
</dbReference>
<evidence type="ECO:0000256" key="2">
    <source>
        <dbReference type="ARBA" id="ARBA00022734"/>
    </source>
</evidence>
<keyword evidence="6" id="KW-1185">Reference proteome</keyword>
<reference evidence="5 6" key="1">
    <citation type="journal article" date="2015" name="Proc. Natl. Acad. Sci. U.S.A.">
        <title>The resurrection genome of Boea hygrometrica: A blueprint for survival of dehydration.</title>
        <authorList>
            <person name="Xiao L."/>
            <person name="Yang G."/>
            <person name="Zhang L."/>
            <person name="Yang X."/>
            <person name="Zhao S."/>
            <person name="Ji Z."/>
            <person name="Zhou Q."/>
            <person name="Hu M."/>
            <person name="Wang Y."/>
            <person name="Chen M."/>
            <person name="Xu Y."/>
            <person name="Jin H."/>
            <person name="Xiao X."/>
            <person name="Hu G."/>
            <person name="Bao F."/>
            <person name="Hu Y."/>
            <person name="Wan P."/>
            <person name="Li L."/>
            <person name="Deng X."/>
            <person name="Kuang T."/>
            <person name="Xiang C."/>
            <person name="Zhu J.K."/>
            <person name="Oliver M.J."/>
            <person name="He Y."/>
        </authorList>
    </citation>
    <scope>NUCLEOTIDE SEQUENCE [LARGE SCALE GENOMIC DNA]</scope>
    <source>
        <strain evidence="6">cv. XS01</strain>
    </source>
</reference>
<dbReference type="Gene3D" id="2.60.120.200">
    <property type="match status" value="1"/>
</dbReference>
<evidence type="ECO:0000259" key="4">
    <source>
        <dbReference type="Pfam" id="PF00139"/>
    </source>
</evidence>
<organism evidence="5 6">
    <name type="scientific">Dorcoceras hygrometricum</name>
    <dbReference type="NCBI Taxonomy" id="472368"/>
    <lineage>
        <taxon>Eukaryota</taxon>
        <taxon>Viridiplantae</taxon>
        <taxon>Streptophyta</taxon>
        <taxon>Embryophyta</taxon>
        <taxon>Tracheophyta</taxon>
        <taxon>Spermatophyta</taxon>
        <taxon>Magnoliopsida</taxon>
        <taxon>eudicotyledons</taxon>
        <taxon>Gunneridae</taxon>
        <taxon>Pentapetalae</taxon>
        <taxon>asterids</taxon>
        <taxon>lamiids</taxon>
        <taxon>Lamiales</taxon>
        <taxon>Gesneriaceae</taxon>
        <taxon>Didymocarpoideae</taxon>
        <taxon>Trichosporeae</taxon>
        <taxon>Loxocarpinae</taxon>
        <taxon>Dorcoceras</taxon>
    </lineage>
</organism>
<accession>A0A2Z7AWL7</accession>
<keyword evidence="3" id="KW-1133">Transmembrane helix</keyword>
<evidence type="ECO:0000313" key="6">
    <source>
        <dbReference type="Proteomes" id="UP000250235"/>
    </source>
</evidence>
<protein>
    <submittedName>
        <fullName evidence="5">Concanavalin A-like lectin family protein</fullName>
    </submittedName>
</protein>
<keyword evidence="2 5" id="KW-0430">Lectin</keyword>
<dbReference type="GO" id="GO:0030246">
    <property type="term" value="F:carbohydrate binding"/>
    <property type="evidence" value="ECO:0007669"/>
    <property type="project" value="UniProtKB-KW"/>
</dbReference>
<name>A0A2Z7AWL7_9LAMI</name>
<comment type="similarity">
    <text evidence="1">Belongs to the leguminous lectin family.</text>
</comment>
<keyword evidence="3" id="KW-0472">Membrane</keyword>
<dbReference type="InterPro" id="IPR050258">
    <property type="entry name" value="Leguminous_Lectin"/>
</dbReference>
<dbReference type="InterPro" id="IPR001220">
    <property type="entry name" value="Legume_lectin_dom"/>
</dbReference>
<proteinExistence type="inferred from homology"/>
<dbReference type="Pfam" id="PF00139">
    <property type="entry name" value="Lectin_legB"/>
    <property type="match status" value="1"/>
</dbReference>
<dbReference type="InterPro" id="IPR013320">
    <property type="entry name" value="ConA-like_dom_sf"/>
</dbReference>
<keyword evidence="3" id="KW-0812">Transmembrane</keyword>
<dbReference type="OrthoDB" id="2019747at2759"/>
<dbReference type="EMBL" id="KV011469">
    <property type="protein sequence ID" value="KZV26245.1"/>
    <property type="molecule type" value="Genomic_DNA"/>
</dbReference>
<sequence>MSKYDHPSTFTRHSIHPIPFLITFLAIYEAPHFALSVTHKPQFGSDLVLIGDAKFANDSSFVQLTDPRISSASSGFLFRRRPIKLFSSYSKSRKPVSFSTEFSFSISPQNGDGIAFLLVPRSMLSRFSKGGFGVLKESRFLGVEFDTSVDENVGDVNANHVGVDVGSLDSVKTSNVSSVDLVLNSGMQLHSWVDYDSSSKRIEVRLDKSGGARPYDPLLVYGIDLGEMWRNEEVFVGLSSSSGKTMQTSCVYSWKFRTRSVPSWLHSQPLDPRVISQEQEEKRLAQKKRICALGFLSGLVFIVGCGALLALIILFLWAMFENSLETILTIPAKSPVHSGDFRYQKINVVVEDNLSEANN</sequence>
<dbReference type="CDD" id="cd06899">
    <property type="entry name" value="lectin_legume_LecRK_Arcelin_ConA"/>
    <property type="match status" value="1"/>
</dbReference>
<dbReference type="Proteomes" id="UP000250235">
    <property type="component" value="Unassembled WGS sequence"/>
</dbReference>
<dbReference type="AlphaFoldDB" id="A0A2Z7AWL7"/>